<accession>A0ABQ5GAQ0</accession>
<evidence type="ECO:0000313" key="1">
    <source>
        <dbReference type="EMBL" id="GJT72684.1"/>
    </source>
</evidence>
<comment type="caution">
    <text evidence="1">The sequence shown here is derived from an EMBL/GenBank/DDBJ whole genome shotgun (WGS) entry which is preliminary data.</text>
</comment>
<dbReference type="EMBL" id="BQNB010018282">
    <property type="protein sequence ID" value="GJT72684.1"/>
    <property type="molecule type" value="Genomic_DNA"/>
</dbReference>
<organism evidence="1 2">
    <name type="scientific">Tanacetum coccineum</name>
    <dbReference type="NCBI Taxonomy" id="301880"/>
    <lineage>
        <taxon>Eukaryota</taxon>
        <taxon>Viridiplantae</taxon>
        <taxon>Streptophyta</taxon>
        <taxon>Embryophyta</taxon>
        <taxon>Tracheophyta</taxon>
        <taxon>Spermatophyta</taxon>
        <taxon>Magnoliopsida</taxon>
        <taxon>eudicotyledons</taxon>
        <taxon>Gunneridae</taxon>
        <taxon>Pentapetalae</taxon>
        <taxon>asterids</taxon>
        <taxon>campanulids</taxon>
        <taxon>Asterales</taxon>
        <taxon>Asteraceae</taxon>
        <taxon>Asteroideae</taxon>
        <taxon>Anthemideae</taxon>
        <taxon>Anthemidinae</taxon>
        <taxon>Tanacetum</taxon>
    </lineage>
</organism>
<evidence type="ECO:0000313" key="2">
    <source>
        <dbReference type="Proteomes" id="UP001151760"/>
    </source>
</evidence>
<sequence length="101" mass="11132">MHPLLVTAKTIKAHTWRGAVVVGCGEVRTIIGGGDDRGVVAARWSWRYGDDGGDDLDGIVGVWWLRQQRAAKVVAAGGRNISPEMGRRRKFREERGENFDG</sequence>
<dbReference type="Proteomes" id="UP001151760">
    <property type="component" value="Unassembled WGS sequence"/>
</dbReference>
<name>A0ABQ5GAQ0_9ASTR</name>
<proteinExistence type="predicted"/>
<gene>
    <name evidence="1" type="ORF">Tco_1031970</name>
</gene>
<reference evidence="1" key="1">
    <citation type="journal article" date="2022" name="Int. J. Mol. Sci.">
        <title>Draft Genome of Tanacetum Coccineum: Genomic Comparison of Closely Related Tanacetum-Family Plants.</title>
        <authorList>
            <person name="Yamashiro T."/>
            <person name="Shiraishi A."/>
            <person name="Nakayama K."/>
            <person name="Satake H."/>
        </authorList>
    </citation>
    <scope>NUCLEOTIDE SEQUENCE</scope>
</reference>
<protein>
    <submittedName>
        <fullName evidence="1">Uncharacterized protein</fullName>
    </submittedName>
</protein>
<reference evidence="1" key="2">
    <citation type="submission" date="2022-01" db="EMBL/GenBank/DDBJ databases">
        <authorList>
            <person name="Yamashiro T."/>
            <person name="Shiraishi A."/>
            <person name="Satake H."/>
            <person name="Nakayama K."/>
        </authorList>
    </citation>
    <scope>NUCLEOTIDE SEQUENCE</scope>
</reference>
<keyword evidence="2" id="KW-1185">Reference proteome</keyword>